<proteinExistence type="predicted"/>
<evidence type="ECO:0000256" key="2">
    <source>
        <dbReference type="ARBA" id="ARBA00022737"/>
    </source>
</evidence>
<keyword evidence="5" id="KW-0067">ATP-binding</keyword>
<dbReference type="InterPro" id="IPR032675">
    <property type="entry name" value="LRR_dom_sf"/>
</dbReference>
<feature type="domain" description="Disease resistance N-terminal" evidence="6">
    <location>
        <begin position="13"/>
        <end position="99"/>
    </location>
</feature>
<sequence length="718" mass="81979">MAEAIVTEFAKGILGNLITLVTDQIGLAWDFNDELTRLRENVEMVRALLADAEKRQVEEESVRLWLQRLKDVAYDADDVLDEHAYELLRRKVEIPNQRKRKVCFSSLSEPIAFNFKMANKVKTIADSLKEIYDRAINEIRLIRAESINANLDTMLNRETNSFIDNSEVVGREDHVSEIVELVTNSTSEKLSVIPIVGMAGEQIKELGCLNQLSGELDIRRLENVRDQEEARSANLAIKAKMNQVRFYWSLYPDRKVNHCNDEEVLEGLCPHQNLKSLKIDGFSGKKFPSWMSSHFDYLIQINLEDCENCEQVPTLGHLPCLKALEIKGMDDVTCIGVEFYGMRSNVLFPALRTLTFRGMKKLVEWKDALEVTSARVVFPCLEELTIKCCEQLKGAPCHFPFLQKLNIKDVNNTALERISSNLTTLKSADIWGVSGHTFSPGQLFCTSIQSLGIFYCGELSYIWDTSQPLISLEELKIHYCPKLRCFPRIQGLRCLNIYECGFEVLTQLQLCTSLSELYICGCPDLKSLPDLQEFHSLAQLVIYGCHNLKSIPDLGELCFLTHLAIKNCSNITRLPERSLKCLKRLEIGGYCEELDVFPSLNFTQHSHTTLQYLELKGWAKLNSLPGEIQQFTALETLVIQGFDGIETLPEWLGNLSSLKELYFYHCKNLMYLPTTTTRLIKLEELRIWHCSKLVERCAKGSGAEWFKIARIPKISMLR</sequence>
<evidence type="ECO:0000256" key="1">
    <source>
        <dbReference type="ARBA" id="ARBA00022614"/>
    </source>
</evidence>
<keyword evidence="3" id="KW-0547">Nucleotide-binding</keyword>
<keyword evidence="1" id="KW-0433">Leucine-rich repeat</keyword>
<keyword evidence="4" id="KW-0611">Plant defense</keyword>
<reference evidence="8" key="1">
    <citation type="submission" date="2020-03" db="EMBL/GenBank/DDBJ databases">
        <title>Castanea mollissima Vanexum genome sequencing.</title>
        <authorList>
            <person name="Staton M."/>
        </authorList>
    </citation>
    <scope>NUCLEOTIDE SEQUENCE</scope>
    <source>
        <tissue evidence="8">Leaf</tissue>
    </source>
</reference>
<feature type="domain" description="R13L1/DRL21-like LRR repeat region" evidence="7">
    <location>
        <begin position="629"/>
        <end position="690"/>
    </location>
</feature>
<feature type="domain" description="R13L1/DRL21-like LRR repeat region" evidence="7">
    <location>
        <begin position="203"/>
        <end position="329"/>
    </location>
</feature>
<evidence type="ECO:0000256" key="4">
    <source>
        <dbReference type="ARBA" id="ARBA00022821"/>
    </source>
</evidence>
<dbReference type="Pfam" id="PF25019">
    <property type="entry name" value="LRR_R13L1-DRL21"/>
    <property type="match status" value="3"/>
</dbReference>
<keyword evidence="2" id="KW-0677">Repeat</keyword>
<evidence type="ECO:0000256" key="5">
    <source>
        <dbReference type="ARBA" id="ARBA00022840"/>
    </source>
</evidence>
<dbReference type="InterPro" id="IPR038005">
    <property type="entry name" value="RX-like_CC"/>
</dbReference>
<feature type="domain" description="R13L1/DRL21-like LRR repeat region" evidence="7">
    <location>
        <begin position="503"/>
        <end position="568"/>
    </location>
</feature>
<dbReference type="OrthoDB" id="1928346at2759"/>
<dbReference type="CDD" id="cd14798">
    <property type="entry name" value="RX-CC_like"/>
    <property type="match status" value="1"/>
</dbReference>
<evidence type="ECO:0000259" key="7">
    <source>
        <dbReference type="Pfam" id="PF25019"/>
    </source>
</evidence>
<evidence type="ECO:0000313" key="9">
    <source>
        <dbReference type="Proteomes" id="UP000737018"/>
    </source>
</evidence>
<evidence type="ECO:0000259" key="6">
    <source>
        <dbReference type="Pfam" id="PF18052"/>
    </source>
</evidence>
<dbReference type="EMBL" id="JRKL02001140">
    <property type="protein sequence ID" value="KAF3965780.1"/>
    <property type="molecule type" value="Genomic_DNA"/>
</dbReference>
<accession>A0A8J4RG58</accession>
<evidence type="ECO:0000256" key="3">
    <source>
        <dbReference type="ARBA" id="ARBA00022741"/>
    </source>
</evidence>
<dbReference type="Proteomes" id="UP000737018">
    <property type="component" value="Unassembled WGS sequence"/>
</dbReference>
<gene>
    <name evidence="8" type="ORF">CMV_010065</name>
</gene>
<evidence type="ECO:0000313" key="8">
    <source>
        <dbReference type="EMBL" id="KAF3965780.1"/>
    </source>
</evidence>
<dbReference type="Gene3D" id="3.80.10.10">
    <property type="entry name" value="Ribonuclease Inhibitor"/>
    <property type="match status" value="3"/>
</dbReference>
<evidence type="ECO:0008006" key="10">
    <source>
        <dbReference type="Google" id="ProtNLM"/>
    </source>
</evidence>
<dbReference type="GO" id="GO:0005524">
    <property type="term" value="F:ATP binding"/>
    <property type="evidence" value="ECO:0007669"/>
    <property type="project" value="UniProtKB-KW"/>
</dbReference>
<name>A0A8J4RG58_9ROSI</name>
<protein>
    <recommendedName>
        <fullName evidence="10">Rx N-terminal domain-containing protein</fullName>
    </recommendedName>
</protein>
<dbReference type="InterPro" id="IPR041118">
    <property type="entry name" value="Rx_N"/>
</dbReference>
<dbReference type="PANTHER" id="PTHR36766">
    <property type="entry name" value="PLANT BROAD-SPECTRUM MILDEW RESISTANCE PROTEIN RPW8"/>
    <property type="match status" value="1"/>
</dbReference>
<dbReference type="AlphaFoldDB" id="A0A8J4RG58"/>
<dbReference type="InterPro" id="IPR056789">
    <property type="entry name" value="LRR_R13L1-DRL21"/>
</dbReference>
<dbReference type="Pfam" id="PF18052">
    <property type="entry name" value="Rx_N"/>
    <property type="match status" value="1"/>
</dbReference>
<comment type="caution">
    <text evidence="8">The sequence shown here is derived from an EMBL/GenBank/DDBJ whole genome shotgun (WGS) entry which is preliminary data.</text>
</comment>
<dbReference type="SUPFAM" id="SSF52058">
    <property type="entry name" value="L domain-like"/>
    <property type="match status" value="1"/>
</dbReference>
<organism evidence="8 9">
    <name type="scientific">Castanea mollissima</name>
    <name type="common">Chinese chestnut</name>
    <dbReference type="NCBI Taxonomy" id="60419"/>
    <lineage>
        <taxon>Eukaryota</taxon>
        <taxon>Viridiplantae</taxon>
        <taxon>Streptophyta</taxon>
        <taxon>Embryophyta</taxon>
        <taxon>Tracheophyta</taxon>
        <taxon>Spermatophyta</taxon>
        <taxon>Magnoliopsida</taxon>
        <taxon>eudicotyledons</taxon>
        <taxon>Gunneridae</taxon>
        <taxon>Pentapetalae</taxon>
        <taxon>rosids</taxon>
        <taxon>fabids</taxon>
        <taxon>Fagales</taxon>
        <taxon>Fagaceae</taxon>
        <taxon>Castanea</taxon>
    </lineage>
</organism>
<dbReference type="Gene3D" id="1.20.5.4130">
    <property type="match status" value="1"/>
</dbReference>
<keyword evidence="9" id="KW-1185">Reference proteome</keyword>
<dbReference type="GO" id="GO:0006952">
    <property type="term" value="P:defense response"/>
    <property type="evidence" value="ECO:0007669"/>
    <property type="project" value="UniProtKB-KW"/>
</dbReference>
<dbReference type="PANTHER" id="PTHR36766:SF70">
    <property type="entry name" value="DISEASE RESISTANCE PROTEIN RGA4"/>
    <property type="match status" value="1"/>
</dbReference>